<organism evidence="3 4">
    <name type="scientific">Prorocentrum cordatum</name>
    <dbReference type="NCBI Taxonomy" id="2364126"/>
    <lineage>
        <taxon>Eukaryota</taxon>
        <taxon>Sar</taxon>
        <taxon>Alveolata</taxon>
        <taxon>Dinophyceae</taxon>
        <taxon>Prorocentrales</taxon>
        <taxon>Prorocentraceae</taxon>
        <taxon>Prorocentrum</taxon>
    </lineage>
</organism>
<proteinExistence type="predicted"/>
<gene>
    <name evidence="3" type="ORF">PCOR1329_LOCUS18209</name>
</gene>
<reference evidence="3" key="1">
    <citation type="submission" date="2023-10" db="EMBL/GenBank/DDBJ databases">
        <authorList>
            <person name="Chen Y."/>
            <person name="Shah S."/>
            <person name="Dougan E. K."/>
            <person name="Thang M."/>
            <person name="Chan C."/>
        </authorList>
    </citation>
    <scope>NUCLEOTIDE SEQUENCE [LARGE SCALE GENOMIC DNA]</scope>
</reference>
<feature type="coiled-coil region" evidence="1">
    <location>
        <begin position="141"/>
        <end position="168"/>
    </location>
</feature>
<protein>
    <submittedName>
        <fullName evidence="3">Uncharacterized protein</fullName>
    </submittedName>
</protein>
<keyword evidence="1" id="KW-0175">Coiled coil</keyword>
<evidence type="ECO:0000256" key="1">
    <source>
        <dbReference type="SAM" id="Coils"/>
    </source>
</evidence>
<name>A0ABN9R740_9DINO</name>
<feature type="region of interest" description="Disordered" evidence="2">
    <location>
        <begin position="226"/>
        <end position="259"/>
    </location>
</feature>
<dbReference type="Proteomes" id="UP001189429">
    <property type="component" value="Unassembled WGS sequence"/>
</dbReference>
<feature type="region of interest" description="Disordered" evidence="2">
    <location>
        <begin position="1"/>
        <end position="25"/>
    </location>
</feature>
<evidence type="ECO:0000313" key="4">
    <source>
        <dbReference type="Proteomes" id="UP001189429"/>
    </source>
</evidence>
<evidence type="ECO:0000313" key="3">
    <source>
        <dbReference type="EMBL" id="CAK0814673.1"/>
    </source>
</evidence>
<feature type="compositionally biased region" description="Low complexity" evidence="2">
    <location>
        <begin position="229"/>
        <end position="248"/>
    </location>
</feature>
<keyword evidence="4" id="KW-1185">Reference proteome</keyword>
<sequence length="402" mass="43582">MARRQRAGHGSAVTASANTGTFLWRNKGRQCGPAAPARALKALRFPGAAVPWDAAGDQRALGRWANGPPKAGEGRGTAPKESKDLVVEALREYQQSTGKDIAEIIEYQESKAKAVDQPPGPADLGSKPLHDLLARRSKKVKQAERKQLDEHEKYLVKIEAAIREAQAKSVPPEPSPEAETEDHLATVLAIKAFAKLLQRASRQYQLDFTEQVQWIGQKLEKVKSEAEKAASAARPPDPAAAGGAVDSARGGGADPDMGEVASDMEIDIEDPEVAKHFEDAGVTDVEWPSSDHWMGCCIRLPRNQSRGDRATVSAPLLGGQAGRIPARPEDRAVYRDASCLEIWGANVSKWSSGQGLLEWARNDRKTAEGGAKETPQVVCLQEHSLKCKSQVDSARRWMRQSG</sequence>
<dbReference type="EMBL" id="CAUYUJ010005703">
    <property type="protein sequence ID" value="CAK0814673.1"/>
    <property type="molecule type" value="Genomic_DNA"/>
</dbReference>
<accession>A0ABN9R740</accession>
<feature type="region of interest" description="Disordered" evidence="2">
    <location>
        <begin position="59"/>
        <end position="82"/>
    </location>
</feature>
<comment type="caution">
    <text evidence="3">The sequence shown here is derived from an EMBL/GenBank/DDBJ whole genome shotgun (WGS) entry which is preliminary data.</text>
</comment>
<evidence type="ECO:0000256" key="2">
    <source>
        <dbReference type="SAM" id="MobiDB-lite"/>
    </source>
</evidence>